<dbReference type="GO" id="GO:0005576">
    <property type="term" value="C:extracellular region"/>
    <property type="evidence" value="ECO:0007669"/>
    <property type="project" value="UniProtKB-ARBA"/>
</dbReference>
<dbReference type="InParanoid" id="A0A136JAJ7"/>
<dbReference type="InterPro" id="IPR029052">
    <property type="entry name" value="Metallo-depent_PP-like"/>
</dbReference>
<dbReference type="PANTHER" id="PTHR11575">
    <property type="entry name" value="5'-NUCLEOTIDASE-RELATED"/>
    <property type="match status" value="1"/>
</dbReference>
<dbReference type="OrthoDB" id="7722975at2759"/>
<dbReference type="InterPro" id="IPR004843">
    <property type="entry name" value="Calcineurin-like_PHP"/>
</dbReference>
<dbReference type="InterPro" id="IPR014485">
    <property type="entry name" value="Pesterase_C1039"/>
</dbReference>
<dbReference type="CDD" id="cd07407">
    <property type="entry name" value="MPP_YHR202W_N"/>
    <property type="match status" value="1"/>
</dbReference>
<keyword evidence="4" id="KW-1185">Reference proteome</keyword>
<feature type="domain" description="Calcineurin-like phosphoesterase" evidence="1">
    <location>
        <begin position="10"/>
        <end position="233"/>
    </location>
</feature>
<dbReference type="Pfam" id="PF00149">
    <property type="entry name" value="Metallophos"/>
    <property type="match status" value="1"/>
</dbReference>
<name>A0A136JAJ7_9PEZI</name>
<feature type="domain" description="Putative 5'-nucleotidase C-terminal" evidence="2">
    <location>
        <begin position="333"/>
        <end position="539"/>
    </location>
</feature>
<reference evidence="4" key="1">
    <citation type="submission" date="2016-02" db="EMBL/GenBank/DDBJ databases">
        <title>Draft genome sequence of Microdochium bolleyi, a fungal endophyte of beachgrass.</title>
        <authorList>
            <consortium name="DOE Joint Genome Institute"/>
            <person name="David A.S."/>
            <person name="May G."/>
            <person name="Haridas S."/>
            <person name="Lim J."/>
            <person name="Wang M."/>
            <person name="Labutti K."/>
            <person name="Lipzen A."/>
            <person name="Barry K."/>
            <person name="Grigoriev I.V."/>
        </authorList>
    </citation>
    <scope>NUCLEOTIDE SEQUENCE [LARGE SCALE GENOMIC DNA]</scope>
    <source>
        <strain evidence="4">J235TASD1</strain>
    </source>
</reference>
<dbReference type="InterPro" id="IPR053828">
    <property type="entry name" value="Nucleosidase_C"/>
</dbReference>
<dbReference type="Proteomes" id="UP000070501">
    <property type="component" value="Unassembled WGS sequence"/>
</dbReference>
<gene>
    <name evidence="3" type="ORF">Micbo1qcDRAFT_182652</name>
</gene>
<organism evidence="3 4">
    <name type="scientific">Microdochium bolleyi</name>
    <dbReference type="NCBI Taxonomy" id="196109"/>
    <lineage>
        <taxon>Eukaryota</taxon>
        <taxon>Fungi</taxon>
        <taxon>Dikarya</taxon>
        <taxon>Ascomycota</taxon>
        <taxon>Pezizomycotina</taxon>
        <taxon>Sordariomycetes</taxon>
        <taxon>Xylariomycetidae</taxon>
        <taxon>Xylariales</taxon>
        <taxon>Microdochiaceae</taxon>
        <taxon>Microdochium</taxon>
    </lineage>
</organism>
<dbReference type="Pfam" id="PF21953">
    <property type="entry name" value="NadN_nucleosid_C"/>
    <property type="match status" value="1"/>
</dbReference>
<dbReference type="Gene3D" id="3.90.780.10">
    <property type="entry name" value="5'-Nucleotidase, C-terminal domain"/>
    <property type="match status" value="2"/>
</dbReference>
<dbReference type="FunCoup" id="A0A136JAJ7">
    <property type="interactions" value="12"/>
</dbReference>
<dbReference type="SUPFAM" id="SSF56300">
    <property type="entry name" value="Metallo-dependent phosphatases"/>
    <property type="match status" value="1"/>
</dbReference>
<evidence type="ECO:0000313" key="4">
    <source>
        <dbReference type="Proteomes" id="UP000070501"/>
    </source>
</evidence>
<proteinExistence type="predicted"/>
<dbReference type="AlphaFoldDB" id="A0A136JAJ7"/>
<evidence type="ECO:0000259" key="2">
    <source>
        <dbReference type="Pfam" id="PF21953"/>
    </source>
</evidence>
<dbReference type="EMBL" id="KQ964247">
    <property type="protein sequence ID" value="KXJ94180.1"/>
    <property type="molecule type" value="Genomic_DNA"/>
</dbReference>
<dbReference type="FunFam" id="3.60.21.10:FF:000043">
    <property type="entry name" value="Ser/Thr protein phosphatase family"/>
    <property type="match status" value="1"/>
</dbReference>
<dbReference type="InterPro" id="IPR006179">
    <property type="entry name" value="5_nucleotidase/apyrase"/>
</dbReference>
<accession>A0A136JAJ7</accession>
<evidence type="ECO:0000259" key="1">
    <source>
        <dbReference type="Pfam" id="PF00149"/>
    </source>
</evidence>
<dbReference type="InterPro" id="IPR041823">
    <property type="entry name" value="YHR202W_N"/>
</dbReference>
<dbReference type="GO" id="GO:0005829">
    <property type="term" value="C:cytosol"/>
    <property type="evidence" value="ECO:0007669"/>
    <property type="project" value="TreeGrafter"/>
</dbReference>
<sequence length="578" mass="65663">MRDLEWGELNFLHTTDTHGWHGGHLQESQYSADWGDYVSFAEHMHRKADEKGVDLLIVDTGDRVEGNGLYDGSDPKGQFTYDIFGQQSMDAICTGNHELYLEDTVEREHDITVPKFKKSYLASNLDYIEPQSGNSIPQAQRYRTFTTKNRGYKVVALGFLFNFDRNANNSVVQPVEETVKEEWFKKAIQEKADVFLLIGHIGLRMKEFEIIFDAIRSQNWDTPIAIFGGHAHVRDTRKFDSKAYAIASGRYFETIGWMSVDGIKKSSPGVGPVKANPTFKRRYIDNNLLGLYHHTGLNETTFPTARGRNVTEMITKARKELKLDHKFGCAPRDYWMTRAEYPSEDSVFTLLEEQVLPDIVKNKDRAKMPRIAVQNTGAIRFDIFKGAFTKDTTYLISPFISGFSYIPDVTYTVARRAIEMLNRGGPALSVNDMKALTIPELRNPSPFVSFSRPQSASGFVMQGQQQKSFGHNSYSSKPRLVEGYTTTDDLGDDGDDAEHTPIQFFQVPNVISADIEFPEEGEPEKVDVVFNDYLQPYILYTLQFSGGDYETGNVKRFVDGSFTDLFATWIKENWTGDC</sequence>
<evidence type="ECO:0000313" key="3">
    <source>
        <dbReference type="EMBL" id="KXJ94180.1"/>
    </source>
</evidence>
<protein>
    <submittedName>
        <fullName evidence="3">Metallo-dependent phosphatase-like protein</fullName>
    </submittedName>
</protein>
<dbReference type="InterPro" id="IPR036907">
    <property type="entry name" value="5'-Nucleotdase_C_sf"/>
</dbReference>
<dbReference type="STRING" id="196109.A0A136JAJ7"/>
<dbReference type="GO" id="GO:0009166">
    <property type="term" value="P:nucleotide catabolic process"/>
    <property type="evidence" value="ECO:0007669"/>
    <property type="project" value="InterPro"/>
</dbReference>
<dbReference type="SUPFAM" id="SSF55816">
    <property type="entry name" value="5'-nucleotidase (syn. UDP-sugar hydrolase), C-terminal domain"/>
    <property type="match status" value="1"/>
</dbReference>
<dbReference type="GO" id="GO:0016787">
    <property type="term" value="F:hydrolase activity"/>
    <property type="evidence" value="ECO:0007669"/>
    <property type="project" value="InterPro"/>
</dbReference>
<dbReference type="PANTHER" id="PTHR11575:SF43">
    <property type="entry name" value="SER_THR PROTEIN PHOSPHATASE FAMILY (AFU_ORTHOLOGUE AFUA_3G04160)"/>
    <property type="match status" value="1"/>
</dbReference>
<dbReference type="Gene3D" id="3.60.21.10">
    <property type="match status" value="1"/>
</dbReference>
<dbReference type="FunFam" id="3.90.780.10:FF:000009">
    <property type="entry name" value="Ser/Thr protein phosphatase family"/>
    <property type="match status" value="1"/>
</dbReference>
<dbReference type="PIRSF" id="PIRSF017316">
    <property type="entry name" value="Pesterase_C1039"/>
    <property type="match status" value="1"/>
</dbReference>